<name>A0ACC0MCM3_RHOML</name>
<evidence type="ECO:0000313" key="1">
    <source>
        <dbReference type="EMBL" id="KAI8538307.1"/>
    </source>
</evidence>
<proteinExistence type="predicted"/>
<dbReference type="EMBL" id="CM046396">
    <property type="protein sequence ID" value="KAI8538307.1"/>
    <property type="molecule type" value="Genomic_DNA"/>
</dbReference>
<protein>
    <submittedName>
        <fullName evidence="1">Uncharacterized protein</fullName>
    </submittedName>
</protein>
<evidence type="ECO:0000313" key="2">
    <source>
        <dbReference type="Proteomes" id="UP001062846"/>
    </source>
</evidence>
<gene>
    <name evidence="1" type="ORF">RHMOL_Rhmol09G0092300</name>
</gene>
<comment type="caution">
    <text evidence="1">The sequence shown here is derived from an EMBL/GenBank/DDBJ whole genome shotgun (WGS) entry which is preliminary data.</text>
</comment>
<accession>A0ACC0MCM3</accession>
<organism evidence="1 2">
    <name type="scientific">Rhododendron molle</name>
    <name type="common">Chinese azalea</name>
    <name type="synonym">Azalea mollis</name>
    <dbReference type="NCBI Taxonomy" id="49168"/>
    <lineage>
        <taxon>Eukaryota</taxon>
        <taxon>Viridiplantae</taxon>
        <taxon>Streptophyta</taxon>
        <taxon>Embryophyta</taxon>
        <taxon>Tracheophyta</taxon>
        <taxon>Spermatophyta</taxon>
        <taxon>Magnoliopsida</taxon>
        <taxon>eudicotyledons</taxon>
        <taxon>Gunneridae</taxon>
        <taxon>Pentapetalae</taxon>
        <taxon>asterids</taxon>
        <taxon>Ericales</taxon>
        <taxon>Ericaceae</taxon>
        <taxon>Ericoideae</taxon>
        <taxon>Rhodoreae</taxon>
        <taxon>Rhododendron</taxon>
    </lineage>
</organism>
<dbReference type="Proteomes" id="UP001062846">
    <property type="component" value="Chromosome 9"/>
</dbReference>
<keyword evidence="2" id="KW-1185">Reference proteome</keyword>
<sequence length="125" mass="14296">MDVLLETKRSLRVDLQVKRQEARQAADQIEALEAKLAGAVARLEERNRLAIEVQNLKAERDKLKEEKQHLEDDLPRRLEEAGDAGFNETSEYCKEQVEGLVKKAFQDGELKGIQDIYAQVGYQDI</sequence>
<reference evidence="1" key="1">
    <citation type="submission" date="2022-02" db="EMBL/GenBank/DDBJ databases">
        <title>Plant Genome Project.</title>
        <authorList>
            <person name="Zhang R.-G."/>
        </authorList>
    </citation>
    <scope>NUCLEOTIDE SEQUENCE</scope>
    <source>
        <strain evidence="1">AT1</strain>
    </source>
</reference>